<dbReference type="Proteomes" id="UP000316628">
    <property type="component" value="Unassembled WGS sequence"/>
</dbReference>
<dbReference type="InterPro" id="IPR029058">
    <property type="entry name" value="AB_hydrolase_fold"/>
</dbReference>
<comment type="caution">
    <text evidence="2">The sequence shown here is derived from an EMBL/GenBank/DDBJ whole genome shotgun (WGS) entry which is preliminary data.</text>
</comment>
<dbReference type="OrthoDB" id="8957634at2"/>
<dbReference type="GO" id="GO:0004806">
    <property type="term" value="F:triacylglycerol lipase activity"/>
    <property type="evidence" value="ECO:0007669"/>
    <property type="project" value="TreeGrafter"/>
</dbReference>
<dbReference type="EMBL" id="VFPP01000001">
    <property type="protein sequence ID" value="TQM78773.1"/>
    <property type="molecule type" value="Genomic_DNA"/>
</dbReference>
<dbReference type="RefSeq" id="WP_141975554.1">
    <property type="nucleotide sequence ID" value="NZ_VFPP01000001.1"/>
</dbReference>
<dbReference type="SUPFAM" id="SSF53474">
    <property type="entry name" value="alpha/beta-Hydrolases"/>
    <property type="match status" value="1"/>
</dbReference>
<organism evidence="2 3">
    <name type="scientific">Saccharothrix saharensis</name>
    <dbReference type="NCBI Taxonomy" id="571190"/>
    <lineage>
        <taxon>Bacteria</taxon>
        <taxon>Bacillati</taxon>
        <taxon>Actinomycetota</taxon>
        <taxon>Actinomycetes</taxon>
        <taxon>Pseudonocardiales</taxon>
        <taxon>Pseudonocardiaceae</taxon>
        <taxon>Saccharothrix</taxon>
    </lineage>
</organism>
<dbReference type="InterPro" id="IPR000073">
    <property type="entry name" value="AB_hydrolase_1"/>
</dbReference>
<name>A0A543J7G4_9PSEU</name>
<evidence type="ECO:0000313" key="3">
    <source>
        <dbReference type="Proteomes" id="UP000316628"/>
    </source>
</evidence>
<dbReference type="PRINTS" id="PR00111">
    <property type="entry name" value="ABHYDROLASE"/>
</dbReference>
<keyword evidence="3" id="KW-1185">Reference proteome</keyword>
<dbReference type="GO" id="GO:0046503">
    <property type="term" value="P:glycerolipid catabolic process"/>
    <property type="evidence" value="ECO:0007669"/>
    <property type="project" value="TreeGrafter"/>
</dbReference>
<accession>A0A543J7G4</accession>
<dbReference type="PANTHER" id="PTHR43433">
    <property type="entry name" value="HYDROLASE, ALPHA/BETA FOLD FAMILY PROTEIN"/>
    <property type="match status" value="1"/>
</dbReference>
<gene>
    <name evidence="2" type="ORF">FHX81_1053</name>
</gene>
<sequence length="285" mass="31060">MHDHTAGAAERVATANDVELCYETFGDERQPVLLLIMGLGFQLVHWPDGFCRRLAECGFHVVRFDNRDAGRSTHLPGAEYALADMAADTVGLLDALGVERAHLVGASMGGMIAQVVAARHPSRVLSLASLMSTTGRRGKGRTSVRLLRHLFSRSARTEQQAVERRVRLFETIGSPGFEQDLDEIRRATALSFRRDPDHRAGRRRQYRAVRAAGDRTDQLALVTTPTVVIHGTADRMCHHSGGEATAAAIGGARLVLVPDLGHDLPPGAWPTIIDAIVENARRARS</sequence>
<evidence type="ECO:0000313" key="2">
    <source>
        <dbReference type="EMBL" id="TQM78773.1"/>
    </source>
</evidence>
<feature type="domain" description="AB hydrolase-1" evidence="1">
    <location>
        <begin position="31"/>
        <end position="263"/>
    </location>
</feature>
<evidence type="ECO:0000259" key="1">
    <source>
        <dbReference type="Pfam" id="PF00561"/>
    </source>
</evidence>
<reference evidence="2 3" key="1">
    <citation type="submission" date="2019-06" db="EMBL/GenBank/DDBJ databases">
        <title>Sequencing the genomes of 1000 actinobacteria strains.</title>
        <authorList>
            <person name="Klenk H.-P."/>
        </authorList>
    </citation>
    <scope>NUCLEOTIDE SEQUENCE [LARGE SCALE GENOMIC DNA]</scope>
    <source>
        <strain evidence="2 3">DSM 45456</strain>
    </source>
</reference>
<protein>
    <submittedName>
        <fullName evidence="2">Pimeloyl-ACP methyl ester carboxylesterase</fullName>
    </submittedName>
</protein>
<dbReference type="PANTHER" id="PTHR43433:SF5">
    <property type="entry name" value="AB HYDROLASE-1 DOMAIN-CONTAINING PROTEIN"/>
    <property type="match status" value="1"/>
</dbReference>
<proteinExistence type="predicted"/>
<dbReference type="InterPro" id="IPR050471">
    <property type="entry name" value="AB_hydrolase"/>
</dbReference>
<dbReference type="Pfam" id="PF00561">
    <property type="entry name" value="Abhydrolase_1"/>
    <property type="match status" value="1"/>
</dbReference>
<dbReference type="Gene3D" id="3.40.50.1820">
    <property type="entry name" value="alpha/beta hydrolase"/>
    <property type="match status" value="1"/>
</dbReference>
<dbReference type="AlphaFoldDB" id="A0A543J7G4"/>